<dbReference type="FunFam" id="3.40.50.2000:FF:000072">
    <property type="entry name" value="Glycosyl transferase"/>
    <property type="match status" value="1"/>
</dbReference>
<dbReference type="GO" id="GO:0008194">
    <property type="term" value="F:UDP-glycosyltransferase activity"/>
    <property type="evidence" value="ECO:0007669"/>
    <property type="project" value="InterPro"/>
</dbReference>
<name>A0AAP5IHI2_9CYAN</name>
<proteinExistence type="predicted"/>
<protein>
    <submittedName>
        <fullName evidence="1">Glycosyltransferase</fullName>
    </submittedName>
</protein>
<dbReference type="Pfam" id="PF00201">
    <property type="entry name" value="UDPGT"/>
    <property type="match status" value="1"/>
</dbReference>
<gene>
    <name evidence="1" type="ORF">G7B40_034540</name>
</gene>
<dbReference type="RefSeq" id="WP_208339367.1">
    <property type="nucleotide sequence ID" value="NZ_CAWQFN010000520.1"/>
</dbReference>
<accession>A0AAP5IHI2</accession>
<reference evidence="2" key="1">
    <citation type="journal article" date="2021" name="Science">
        <title>Hunting the eagle killer: A cyanobacterial neurotoxin causes vacuolar myelinopathy.</title>
        <authorList>
            <person name="Breinlinger S."/>
            <person name="Phillips T.J."/>
            <person name="Haram B.N."/>
            <person name="Mares J."/>
            <person name="Martinez Yerena J.A."/>
            <person name="Hrouzek P."/>
            <person name="Sobotka R."/>
            <person name="Henderson W.M."/>
            <person name="Schmieder P."/>
            <person name="Williams S.M."/>
            <person name="Lauderdale J.D."/>
            <person name="Wilde H.D."/>
            <person name="Gerrin W."/>
            <person name="Kust A."/>
            <person name="Washington J.W."/>
            <person name="Wagner C."/>
            <person name="Geier B."/>
            <person name="Liebeke M."/>
            <person name="Enke H."/>
            <person name="Niedermeyer T.H.J."/>
            <person name="Wilde S.B."/>
        </authorList>
    </citation>
    <scope>NUCLEOTIDE SEQUENCE [LARGE SCALE GENOMIC DNA]</scope>
    <source>
        <strain evidence="2">Thurmond2011</strain>
    </source>
</reference>
<dbReference type="InterPro" id="IPR050426">
    <property type="entry name" value="Glycosyltransferase_28"/>
</dbReference>
<dbReference type="PANTHER" id="PTHR48050:SF13">
    <property type="entry name" value="STEROL 3-BETA-GLUCOSYLTRANSFERASE UGT80A2"/>
    <property type="match status" value="1"/>
</dbReference>
<evidence type="ECO:0000313" key="2">
    <source>
        <dbReference type="Proteomes" id="UP000667802"/>
    </source>
</evidence>
<comment type="caution">
    <text evidence="1">The sequence shown here is derived from an EMBL/GenBank/DDBJ whole genome shotgun (WGS) entry which is preliminary data.</text>
</comment>
<dbReference type="PANTHER" id="PTHR48050">
    <property type="entry name" value="STEROL 3-BETA-GLUCOSYLTRANSFERASE"/>
    <property type="match status" value="1"/>
</dbReference>
<dbReference type="Gene3D" id="3.40.50.2000">
    <property type="entry name" value="Glycogen Phosphorylase B"/>
    <property type="match status" value="2"/>
</dbReference>
<sequence length="430" mass="47429">MTHFGIVCPCAASHISTMTTLGWELQQRGHQVTFFGLPYAQSMVSDLGLGFRVVGDSDIPKEKTAQKRAKSSVKVGFAAMRSHIDLAAEDVAALLRDAPRAMREEGVEALLVDQISYEGGSLAEFLNIPFFNICSALPYNPENSVPPCFTSWNYQKVWWAKLRNQAGYALLNYVGQPILDVVREYRQEWKLPWLSKPSDSYSHLAQISQQPAEFEFPRTQLPDCFHFVGPLQNPRIRKPVPFPFEQLTNQPLIYASLGTLQNRQIQIFQCIAEACLGLDVQLVISLGGGISPESMPKLPGSPLVVGYAPQLELLKVASLVITHAGACTVLETLRDGVPMVAIPITDDQPGVAARLTWTGAGEAVSLSRLNVPRLRAAVQRVLNEDSYKNNALRLQQAIERAGGVTRAVDIIEQALSTGKPVKLLYNFPYE</sequence>
<dbReference type="InterPro" id="IPR002213">
    <property type="entry name" value="UDP_glucos_trans"/>
</dbReference>
<organism evidence="1 2">
    <name type="scientific">Aetokthonos hydrillicola Thurmond2011</name>
    <dbReference type="NCBI Taxonomy" id="2712845"/>
    <lineage>
        <taxon>Bacteria</taxon>
        <taxon>Bacillati</taxon>
        <taxon>Cyanobacteriota</taxon>
        <taxon>Cyanophyceae</taxon>
        <taxon>Nostocales</taxon>
        <taxon>Hapalosiphonaceae</taxon>
        <taxon>Aetokthonos</taxon>
    </lineage>
</organism>
<dbReference type="Proteomes" id="UP000667802">
    <property type="component" value="Unassembled WGS sequence"/>
</dbReference>
<dbReference type="SUPFAM" id="SSF53756">
    <property type="entry name" value="UDP-Glycosyltransferase/glycogen phosphorylase"/>
    <property type="match status" value="1"/>
</dbReference>
<dbReference type="GO" id="GO:0016758">
    <property type="term" value="F:hexosyltransferase activity"/>
    <property type="evidence" value="ECO:0007669"/>
    <property type="project" value="UniProtKB-ARBA"/>
</dbReference>
<evidence type="ECO:0000313" key="1">
    <source>
        <dbReference type="EMBL" id="MDR9899640.1"/>
    </source>
</evidence>
<dbReference type="EMBL" id="JAALHA020000026">
    <property type="protein sequence ID" value="MDR9899640.1"/>
    <property type="molecule type" value="Genomic_DNA"/>
</dbReference>
<keyword evidence="2" id="KW-1185">Reference proteome</keyword>
<dbReference type="CDD" id="cd03784">
    <property type="entry name" value="GT1_Gtf-like"/>
    <property type="match status" value="1"/>
</dbReference>
<dbReference type="AlphaFoldDB" id="A0AAP5IHI2"/>
<dbReference type="GO" id="GO:0017000">
    <property type="term" value="P:antibiotic biosynthetic process"/>
    <property type="evidence" value="ECO:0007669"/>
    <property type="project" value="UniProtKB-ARBA"/>
</dbReference>